<protein>
    <recommendedName>
        <fullName evidence="4">Fatty acyl-CoA reductase</fullName>
        <ecNumber evidence="4">1.2.1.84</ecNumber>
    </recommendedName>
</protein>
<dbReference type="InterPro" id="IPR026055">
    <property type="entry name" value="FAR"/>
</dbReference>
<feature type="transmembrane region" description="Helical" evidence="4">
    <location>
        <begin position="509"/>
        <end position="527"/>
    </location>
</feature>
<dbReference type="EC" id="1.2.1.84" evidence="4"/>
<name>A0A9J7I1W7_MUSDO</name>
<dbReference type="SUPFAM" id="SSF51735">
    <property type="entry name" value="NAD(P)-binding Rossmann-fold domains"/>
    <property type="match status" value="1"/>
</dbReference>
<keyword evidence="4" id="KW-0472">Membrane</keyword>
<feature type="domain" description="Thioester reductase (TE)" evidence="6">
    <location>
        <begin position="54"/>
        <end position="324"/>
    </location>
</feature>
<comment type="catalytic activity">
    <reaction evidence="4">
        <text>a long-chain fatty acyl-CoA + 2 NADPH + 2 H(+) = a long-chain primary fatty alcohol + 2 NADP(+) + CoA</text>
        <dbReference type="Rhea" id="RHEA:52716"/>
        <dbReference type="ChEBI" id="CHEBI:15378"/>
        <dbReference type="ChEBI" id="CHEBI:57287"/>
        <dbReference type="ChEBI" id="CHEBI:57783"/>
        <dbReference type="ChEBI" id="CHEBI:58349"/>
        <dbReference type="ChEBI" id="CHEBI:77396"/>
        <dbReference type="ChEBI" id="CHEBI:83139"/>
        <dbReference type="EC" id="1.2.1.84"/>
    </reaction>
</comment>
<dbReference type="PANTHER" id="PTHR11011">
    <property type="entry name" value="MALE STERILITY PROTEIN 2-RELATED"/>
    <property type="match status" value="1"/>
</dbReference>
<dbReference type="Pfam" id="PF07993">
    <property type="entry name" value="NAD_binding_4"/>
    <property type="match status" value="1"/>
</dbReference>
<keyword evidence="7" id="KW-1185">Reference proteome</keyword>
<keyword evidence="4" id="KW-0812">Transmembrane</keyword>
<evidence type="ECO:0000259" key="6">
    <source>
        <dbReference type="Pfam" id="PF07993"/>
    </source>
</evidence>
<feature type="domain" description="Fatty acyl-CoA reductase C-terminal" evidence="5">
    <location>
        <begin position="400"/>
        <end position="491"/>
    </location>
</feature>
<keyword evidence="4" id="KW-0560">Oxidoreductase</keyword>
<evidence type="ECO:0000259" key="5">
    <source>
        <dbReference type="Pfam" id="PF03015"/>
    </source>
</evidence>
<dbReference type="GeneID" id="101889237"/>
<dbReference type="RefSeq" id="XP_005182229.2">
    <property type="nucleotide sequence ID" value="XM_005182172.4"/>
</dbReference>
<evidence type="ECO:0000256" key="2">
    <source>
        <dbReference type="ARBA" id="ARBA00022516"/>
    </source>
</evidence>
<dbReference type="Proteomes" id="UP001652621">
    <property type="component" value="Unplaced"/>
</dbReference>
<evidence type="ECO:0000256" key="1">
    <source>
        <dbReference type="ARBA" id="ARBA00005928"/>
    </source>
</evidence>
<keyword evidence="3 4" id="KW-0443">Lipid metabolism</keyword>
<dbReference type="InterPro" id="IPR013120">
    <property type="entry name" value="FAR_NAD-bd"/>
</dbReference>
<dbReference type="CDD" id="cd09071">
    <property type="entry name" value="FAR_C"/>
    <property type="match status" value="1"/>
</dbReference>
<feature type="transmembrane region" description="Helical" evidence="4">
    <location>
        <begin position="391"/>
        <end position="415"/>
    </location>
</feature>
<keyword evidence="2 4" id="KW-0444">Lipid biosynthesis</keyword>
<dbReference type="Gene3D" id="3.40.50.720">
    <property type="entry name" value="NAD(P)-binding Rossmann-like Domain"/>
    <property type="match status" value="1"/>
</dbReference>
<dbReference type="InterPro" id="IPR036291">
    <property type="entry name" value="NAD(P)-bd_dom_sf"/>
</dbReference>
<comment type="function">
    <text evidence="4">Catalyzes the reduction of fatty acyl-CoA to fatty alcohols.</text>
</comment>
<evidence type="ECO:0000313" key="7">
    <source>
        <dbReference type="Proteomes" id="UP001652621"/>
    </source>
</evidence>
<dbReference type="PANTHER" id="PTHR11011:SF61">
    <property type="entry name" value="FATTY ACYL-COA REDUCTASE"/>
    <property type="match status" value="1"/>
</dbReference>
<sequence length="591" mass="67502">MLDRLPIAPKLLTLNKERPILQFEKEIGFAKVDHVDDTEVDRIAQCIAGRAIFLTGATGYLGKALVEKLLRSCSDLKKIYLLMRPKKGKSPEERLKELVDSVLFDKVREQHSLDWVISKVKLIAGDVMEPQLGISPEDIEILRNEVSIVVHCAATVRFDEALRNAVFLNVRGTRYMLDLASTFKNLNVFWYVSTTYCHVHIDNLYEKPYDPPADPHSIIKMCEMLSDKDVADAEKCIMGNIPNSYSYTKSLAEALVVERFGKMPAGIIRPSIVIPPLREPIRGYTDNMNGPIGILLGAAKGVIRTMYIREEGYGDMVPLDFAVSGIIASTWRYLTTDVEPMEMPIVHLSCAKDMKITWRELIEVGRWVVDKKVPVNGVVWYPGGSIKSNIILHWISMILFHWLPALLLDTLLVLFRQKPVLIRVQKRITKGLTVIGYYANGTWNFDNSNVIGMRKLMNNRERLTYPIEVFEFDPTDYFADCLMCARRIILKQTDDTLPAAKRHLRIMWCLDKLVKGLFLFGFCYYIYQHLFADFMNGFSGHYAGYKETKSLITSNVSNLTTPEWNQTHIGGILDDQNSPPCWTNCRLLQKF</sequence>
<evidence type="ECO:0000256" key="4">
    <source>
        <dbReference type="RuleBase" id="RU363097"/>
    </source>
</evidence>
<dbReference type="VEuPathDB" id="VectorBase:MDOMA2_001104"/>
<comment type="similarity">
    <text evidence="1 4">Belongs to the fatty acyl-CoA reductase family.</text>
</comment>
<accession>A0A9J7I1W7</accession>
<gene>
    <name evidence="8" type="primary">LOC101889237</name>
</gene>
<keyword evidence="4" id="KW-0521">NADP</keyword>
<dbReference type="VEuPathDB" id="VectorBase:MDOA001027"/>
<proteinExistence type="inferred from homology"/>
<keyword evidence="4" id="KW-1133">Transmembrane helix</keyword>
<dbReference type="eggNOG" id="KOG1221">
    <property type="taxonomic scope" value="Eukaryota"/>
</dbReference>
<dbReference type="OrthoDB" id="429813at2759"/>
<dbReference type="CDD" id="cd05236">
    <property type="entry name" value="FAR-N_SDR_e"/>
    <property type="match status" value="1"/>
</dbReference>
<evidence type="ECO:0000313" key="8">
    <source>
        <dbReference type="RefSeq" id="XP_005182229.2"/>
    </source>
</evidence>
<reference evidence="8" key="1">
    <citation type="submission" date="2025-08" db="UniProtKB">
        <authorList>
            <consortium name="RefSeq"/>
        </authorList>
    </citation>
    <scope>IDENTIFICATION</scope>
    <source>
        <strain evidence="8">Aabys</strain>
        <tissue evidence="8">Whole body</tissue>
    </source>
</reference>
<evidence type="ECO:0000256" key="3">
    <source>
        <dbReference type="ARBA" id="ARBA00023098"/>
    </source>
</evidence>
<dbReference type="InterPro" id="IPR033640">
    <property type="entry name" value="FAR_C"/>
</dbReference>
<dbReference type="Pfam" id="PF03015">
    <property type="entry name" value="Sterile"/>
    <property type="match status" value="1"/>
</dbReference>
<organism evidence="7 8">
    <name type="scientific">Musca domestica</name>
    <name type="common">House fly</name>
    <dbReference type="NCBI Taxonomy" id="7370"/>
    <lineage>
        <taxon>Eukaryota</taxon>
        <taxon>Metazoa</taxon>
        <taxon>Ecdysozoa</taxon>
        <taxon>Arthropoda</taxon>
        <taxon>Hexapoda</taxon>
        <taxon>Insecta</taxon>
        <taxon>Pterygota</taxon>
        <taxon>Neoptera</taxon>
        <taxon>Endopterygota</taxon>
        <taxon>Diptera</taxon>
        <taxon>Brachycera</taxon>
        <taxon>Muscomorpha</taxon>
        <taxon>Muscoidea</taxon>
        <taxon>Muscidae</taxon>
        <taxon>Musca</taxon>
    </lineage>
</organism>